<dbReference type="PROSITE" id="PS00036">
    <property type="entry name" value="BZIP_BASIC"/>
    <property type="match status" value="1"/>
</dbReference>
<evidence type="ECO:0000256" key="8">
    <source>
        <dbReference type="SAM" id="MobiDB-lite"/>
    </source>
</evidence>
<comment type="similarity">
    <text evidence="2">Belongs to the bZIP family.</text>
</comment>
<reference evidence="10" key="1">
    <citation type="submission" date="2020-12" db="EMBL/GenBank/DDBJ databases">
        <title>Metabolic potential, ecology and presence of endohyphal bacteria is reflected in genomic diversity of Mucoromycotina.</title>
        <authorList>
            <person name="Muszewska A."/>
            <person name="Okrasinska A."/>
            <person name="Steczkiewicz K."/>
            <person name="Drgas O."/>
            <person name="Orlowska M."/>
            <person name="Perlinska-Lenart U."/>
            <person name="Aleksandrzak-Piekarczyk T."/>
            <person name="Szatraj K."/>
            <person name="Zielenkiewicz U."/>
            <person name="Pilsyk S."/>
            <person name="Malc E."/>
            <person name="Mieczkowski P."/>
            <person name="Kruszewska J.S."/>
            <person name="Biernat P."/>
            <person name="Pawlowska J."/>
        </authorList>
    </citation>
    <scope>NUCLEOTIDE SEQUENCE</scope>
    <source>
        <strain evidence="10">WA0000017839</strain>
    </source>
</reference>
<dbReference type="OrthoDB" id="5571888at2759"/>
<protein>
    <recommendedName>
        <fullName evidence="9">BZIP domain-containing protein</fullName>
    </recommendedName>
</protein>
<dbReference type="PROSITE" id="PS50217">
    <property type="entry name" value="BZIP"/>
    <property type="match status" value="1"/>
</dbReference>
<feature type="coiled-coil region" evidence="7">
    <location>
        <begin position="191"/>
        <end position="225"/>
    </location>
</feature>
<keyword evidence="11" id="KW-1185">Reference proteome</keyword>
<evidence type="ECO:0000256" key="6">
    <source>
        <dbReference type="ARBA" id="ARBA00023242"/>
    </source>
</evidence>
<dbReference type="PANTHER" id="PTHR47416:SF8">
    <property type="entry name" value="BASIC-LEUCINE ZIPPER TRANSCRIPTION FACTOR E-RELATED"/>
    <property type="match status" value="1"/>
</dbReference>
<name>A0A8H7RQG0_9FUNG</name>
<keyword evidence="4" id="KW-0238">DNA-binding</keyword>
<accession>A0A8H7RQG0</accession>
<dbReference type="SMART" id="SM00338">
    <property type="entry name" value="BRLZ"/>
    <property type="match status" value="1"/>
</dbReference>
<dbReference type="GO" id="GO:0003677">
    <property type="term" value="F:DNA binding"/>
    <property type="evidence" value="ECO:0007669"/>
    <property type="project" value="UniProtKB-KW"/>
</dbReference>
<evidence type="ECO:0000256" key="7">
    <source>
        <dbReference type="SAM" id="Coils"/>
    </source>
</evidence>
<evidence type="ECO:0000313" key="10">
    <source>
        <dbReference type="EMBL" id="KAG2213898.1"/>
    </source>
</evidence>
<keyword evidence="5" id="KW-0804">Transcription</keyword>
<evidence type="ECO:0000259" key="9">
    <source>
        <dbReference type="PROSITE" id="PS50217"/>
    </source>
</evidence>
<keyword evidence="7" id="KW-0175">Coiled coil</keyword>
<evidence type="ECO:0000256" key="1">
    <source>
        <dbReference type="ARBA" id="ARBA00004123"/>
    </source>
</evidence>
<dbReference type="GO" id="GO:0003700">
    <property type="term" value="F:DNA-binding transcription factor activity"/>
    <property type="evidence" value="ECO:0007669"/>
    <property type="project" value="InterPro"/>
</dbReference>
<dbReference type="CDD" id="cd14810">
    <property type="entry name" value="bZIP_u1"/>
    <property type="match status" value="1"/>
</dbReference>
<evidence type="ECO:0000256" key="4">
    <source>
        <dbReference type="ARBA" id="ARBA00023125"/>
    </source>
</evidence>
<feature type="region of interest" description="Disordered" evidence="8">
    <location>
        <begin position="229"/>
        <end position="258"/>
    </location>
</feature>
<dbReference type="PANTHER" id="PTHR47416">
    <property type="entry name" value="BASIC-LEUCINE ZIPPER TRANSCRIPTION FACTOR F-RELATED"/>
    <property type="match status" value="1"/>
</dbReference>
<feature type="domain" description="BZIP" evidence="9">
    <location>
        <begin position="166"/>
        <end position="229"/>
    </location>
</feature>
<organism evidence="10 11">
    <name type="scientific">Mucor saturninus</name>
    <dbReference type="NCBI Taxonomy" id="64648"/>
    <lineage>
        <taxon>Eukaryota</taxon>
        <taxon>Fungi</taxon>
        <taxon>Fungi incertae sedis</taxon>
        <taxon>Mucoromycota</taxon>
        <taxon>Mucoromycotina</taxon>
        <taxon>Mucoromycetes</taxon>
        <taxon>Mucorales</taxon>
        <taxon>Mucorineae</taxon>
        <taxon>Mucoraceae</taxon>
        <taxon>Mucor</taxon>
    </lineage>
</organism>
<feature type="region of interest" description="Disordered" evidence="8">
    <location>
        <begin position="124"/>
        <end position="174"/>
    </location>
</feature>
<dbReference type="SUPFAM" id="SSF57959">
    <property type="entry name" value="Leucine zipper domain"/>
    <property type="match status" value="1"/>
</dbReference>
<evidence type="ECO:0000256" key="5">
    <source>
        <dbReference type="ARBA" id="ARBA00023163"/>
    </source>
</evidence>
<dbReference type="Pfam" id="PF00170">
    <property type="entry name" value="bZIP_1"/>
    <property type="match status" value="1"/>
</dbReference>
<sequence>MDPMNFDWLNNENTIIDTLNLPTTEGTTDATNEILQYLLQDNSSPPLNTAGNFMLPIQPQPQSQQVTEKTTVPFNNSSGFRSKLSIVPSKDNFVTFTPLTDSSKKSAGVKKSKLREPIFVTELPQNAYKKKKPAASPSNHSSGEENSDDDMLLDDMVNASPNSKKLSSKERRQVRNRISARNFRVRRKEYITQLEEKVEEHEKTIENLKQENSKLRTANEELLQQVLSQPVTPPASDDLFSSSSGSEGHQSPESGPVPAMFQFQMDDLYDFSLFDQQQQSQNMIDTSNLFYLNHAVMPDWDIHQVLGEKGRPNSSEEMQRQISRDLITDYPLLAPALMSIVIRHTLTLEYVASLAKEFSDATGASLTTETTKKKKMLELEQGTKVSKEQARVELKEHVKADSKEKANERLTDEEFLESILVNYFPSYLLARARGKSHDEIVASFRKCTDTNPKCQMKRVNKDEKKAKQVKTKESKPQSKLSMLNTYCRVAGTLLKHPQQMSQVRNVLKQEISFSHNKHTALIENNYASMISPFKKLRITSQK</sequence>
<gene>
    <name evidence="10" type="ORF">INT47_001167</name>
</gene>
<proteinExistence type="inferred from homology"/>
<dbReference type="InterPro" id="IPR046347">
    <property type="entry name" value="bZIP_sf"/>
</dbReference>
<feature type="compositionally biased region" description="Low complexity" evidence="8">
    <location>
        <begin position="241"/>
        <end position="256"/>
    </location>
</feature>
<dbReference type="Proteomes" id="UP000603453">
    <property type="component" value="Unassembled WGS sequence"/>
</dbReference>
<evidence type="ECO:0000313" key="11">
    <source>
        <dbReference type="Proteomes" id="UP000603453"/>
    </source>
</evidence>
<dbReference type="GO" id="GO:0005634">
    <property type="term" value="C:nucleus"/>
    <property type="evidence" value="ECO:0007669"/>
    <property type="project" value="UniProtKB-SubCell"/>
</dbReference>
<comment type="caution">
    <text evidence="10">The sequence shown here is derived from an EMBL/GenBank/DDBJ whole genome shotgun (WGS) entry which is preliminary data.</text>
</comment>
<dbReference type="EMBL" id="JAEPRD010000002">
    <property type="protein sequence ID" value="KAG2213898.1"/>
    <property type="molecule type" value="Genomic_DNA"/>
</dbReference>
<dbReference type="Gene3D" id="1.20.5.170">
    <property type="match status" value="1"/>
</dbReference>
<dbReference type="InterPro" id="IPR004827">
    <property type="entry name" value="bZIP"/>
</dbReference>
<keyword evidence="3" id="KW-0805">Transcription regulation</keyword>
<keyword evidence="6" id="KW-0539">Nucleus</keyword>
<evidence type="ECO:0000256" key="3">
    <source>
        <dbReference type="ARBA" id="ARBA00023015"/>
    </source>
</evidence>
<comment type="subcellular location">
    <subcellularLocation>
        <location evidence="1">Nucleus</location>
    </subcellularLocation>
</comment>
<dbReference type="AlphaFoldDB" id="A0A8H7RQG0"/>
<evidence type="ECO:0000256" key="2">
    <source>
        <dbReference type="ARBA" id="ARBA00007163"/>
    </source>
</evidence>